<keyword evidence="3" id="KW-1185">Reference proteome</keyword>
<protein>
    <recommendedName>
        <fullName evidence="1">RNase H type-1 domain-containing protein</fullName>
    </recommendedName>
</protein>
<feature type="domain" description="RNase H type-1" evidence="1">
    <location>
        <begin position="79"/>
        <end position="141"/>
    </location>
</feature>
<dbReference type="AlphaFoldDB" id="A0AAP0HNH6"/>
<dbReference type="InterPro" id="IPR002156">
    <property type="entry name" value="RNaseH_domain"/>
</dbReference>
<name>A0AAP0HNH6_9MAGN</name>
<evidence type="ECO:0000259" key="1">
    <source>
        <dbReference type="Pfam" id="PF13456"/>
    </source>
</evidence>
<proteinExistence type="predicted"/>
<evidence type="ECO:0000313" key="2">
    <source>
        <dbReference type="EMBL" id="KAK9090781.1"/>
    </source>
</evidence>
<comment type="caution">
    <text evidence="2">The sequence shown here is derived from an EMBL/GenBank/DDBJ whole genome shotgun (WGS) entry which is preliminary data.</text>
</comment>
<dbReference type="GO" id="GO:0003676">
    <property type="term" value="F:nucleic acid binding"/>
    <property type="evidence" value="ECO:0007669"/>
    <property type="project" value="InterPro"/>
</dbReference>
<sequence>MDGGMRFCSGVLLGYGTCGRVGMKLSLKGRERPNINPYKTFFQVQEFRKEIDHGDHITVPSHVAGNILLQSSFAYSIFVDAARNECTGDSGIGWVLITQSDREIKAGAYFMRLSSSVKVAECHAILHALSKRLQYGWIKINQEIKLW</sequence>
<dbReference type="SUPFAM" id="SSF53098">
    <property type="entry name" value="Ribonuclease H-like"/>
    <property type="match status" value="1"/>
</dbReference>
<gene>
    <name evidence="2" type="ORF">Sjap_023958</name>
</gene>
<dbReference type="Proteomes" id="UP001417504">
    <property type="component" value="Unassembled WGS sequence"/>
</dbReference>
<accession>A0AAP0HNH6</accession>
<evidence type="ECO:0000313" key="3">
    <source>
        <dbReference type="Proteomes" id="UP001417504"/>
    </source>
</evidence>
<dbReference type="EMBL" id="JBBNAE010000010">
    <property type="protein sequence ID" value="KAK9090781.1"/>
    <property type="molecule type" value="Genomic_DNA"/>
</dbReference>
<dbReference type="Gene3D" id="3.30.420.10">
    <property type="entry name" value="Ribonuclease H-like superfamily/Ribonuclease H"/>
    <property type="match status" value="1"/>
</dbReference>
<dbReference type="GO" id="GO:0004523">
    <property type="term" value="F:RNA-DNA hybrid ribonuclease activity"/>
    <property type="evidence" value="ECO:0007669"/>
    <property type="project" value="InterPro"/>
</dbReference>
<organism evidence="2 3">
    <name type="scientific">Stephania japonica</name>
    <dbReference type="NCBI Taxonomy" id="461633"/>
    <lineage>
        <taxon>Eukaryota</taxon>
        <taxon>Viridiplantae</taxon>
        <taxon>Streptophyta</taxon>
        <taxon>Embryophyta</taxon>
        <taxon>Tracheophyta</taxon>
        <taxon>Spermatophyta</taxon>
        <taxon>Magnoliopsida</taxon>
        <taxon>Ranunculales</taxon>
        <taxon>Menispermaceae</taxon>
        <taxon>Menispermoideae</taxon>
        <taxon>Cissampelideae</taxon>
        <taxon>Stephania</taxon>
    </lineage>
</organism>
<reference evidence="2 3" key="1">
    <citation type="submission" date="2024-01" db="EMBL/GenBank/DDBJ databases">
        <title>Genome assemblies of Stephania.</title>
        <authorList>
            <person name="Yang L."/>
        </authorList>
    </citation>
    <scope>NUCLEOTIDE SEQUENCE [LARGE SCALE GENOMIC DNA]</scope>
    <source>
        <strain evidence="2">QJT</strain>
        <tissue evidence="2">Leaf</tissue>
    </source>
</reference>
<dbReference type="Pfam" id="PF13456">
    <property type="entry name" value="RVT_3"/>
    <property type="match status" value="1"/>
</dbReference>
<dbReference type="InterPro" id="IPR012337">
    <property type="entry name" value="RNaseH-like_sf"/>
</dbReference>
<dbReference type="InterPro" id="IPR036397">
    <property type="entry name" value="RNaseH_sf"/>
</dbReference>